<comment type="caution">
    <text evidence="2">The sequence shown here is derived from an EMBL/GenBank/DDBJ whole genome shotgun (WGS) entry which is preliminary data.</text>
</comment>
<organism evidence="2 3">
    <name type="scientific">Candidatus Amesbacteria bacterium RIFCSPHIGHO2_01_FULL_48_32b</name>
    <dbReference type="NCBI Taxonomy" id="1797253"/>
    <lineage>
        <taxon>Bacteria</taxon>
        <taxon>Candidatus Amesiibacteriota</taxon>
    </lineage>
</organism>
<dbReference type="PANTHER" id="PTHR34475">
    <property type="match status" value="1"/>
</dbReference>
<dbReference type="InterPro" id="IPR050400">
    <property type="entry name" value="Bact_Cytoskel_RodZ"/>
</dbReference>
<evidence type="ECO:0008006" key="4">
    <source>
        <dbReference type="Google" id="ProtNLM"/>
    </source>
</evidence>
<proteinExistence type="predicted"/>
<dbReference type="PANTHER" id="PTHR34475:SF1">
    <property type="entry name" value="CYTOSKELETON PROTEIN RODZ"/>
    <property type="match status" value="1"/>
</dbReference>
<accession>A0A1F4YG87</accession>
<dbReference type="Gene3D" id="2.60.40.10">
    <property type="entry name" value="Immunoglobulins"/>
    <property type="match status" value="1"/>
</dbReference>
<dbReference type="Gene3D" id="1.10.260.40">
    <property type="entry name" value="lambda repressor-like DNA-binding domains"/>
    <property type="match status" value="1"/>
</dbReference>
<keyword evidence="1" id="KW-0472">Membrane</keyword>
<keyword evidence="1" id="KW-1133">Transmembrane helix</keyword>
<evidence type="ECO:0000256" key="1">
    <source>
        <dbReference type="SAM" id="Phobius"/>
    </source>
</evidence>
<sequence length="212" mass="23217">MKTAGQILQSARLAKKLEIEDISRITKIRPNFLLSIEADDYSRLPSTVARGFIRNYAKILDLKPETILAVFRRDFIETSAGHIVPRGLAQPAQKPNFWTPKTTVIAALVCVFFLFGAYLIYQYRLLTGPPSLTITAPADLTSTTSDNMEVTGLTDPEAALYVNNQLISLDNGGHFSFRIPLVLGENLITITASGKSGKSTTLTRSVILTTGN</sequence>
<dbReference type="AlphaFoldDB" id="A0A1F4YG87"/>
<protein>
    <recommendedName>
        <fullName evidence="4">HTH cro/C1-type domain-containing protein</fullName>
    </recommendedName>
</protein>
<gene>
    <name evidence="2" type="ORF">A2876_00445</name>
</gene>
<dbReference type="Pfam" id="PF13413">
    <property type="entry name" value="HTH_25"/>
    <property type="match status" value="1"/>
</dbReference>
<dbReference type="GO" id="GO:0003677">
    <property type="term" value="F:DNA binding"/>
    <property type="evidence" value="ECO:0007669"/>
    <property type="project" value="InterPro"/>
</dbReference>
<evidence type="ECO:0000313" key="3">
    <source>
        <dbReference type="Proteomes" id="UP000178176"/>
    </source>
</evidence>
<dbReference type="InterPro" id="IPR013783">
    <property type="entry name" value="Ig-like_fold"/>
</dbReference>
<dbReference type="InterPro" id="IPR010982">
    <property type="entry name" value="Lambda_DNA-bd_dom_sf"/>
</dbReference>
<dbReference type="Proteomes" id="UP000178176">
    <property type="component" value="Unassembled WGS sequence"/>
</dbReference>
<feature type="transmembrane region" description="Helical" evidence="1">
    <location>
        <begin position="103"/>
        <end position="121"/>
    </location>
</feature>
<dbReference type="EMBL" id="MEXH01000002">
    <property type="protein sequence ID" value="OGC93005.1"/>
    <property type="molecule type" value="Genomic_DNA"/>
</dbReference>
<dbReference type="Pfam" id="PF09136">
    <property type="entry name" value="Glucodextran_B"/>
    <property type="match status" value="1"/>
</dbReference>
<evidence type="ECO:0000313" key="2">
    <source>
        <dbReference type="EMBL" id="OGC93005.1"/>
    </source>
</evidence>
<keyword evidence="1" id="KW-0812">Transmembrane</keyword>
<name>A0A1F4YG87_9BACT</name>
<reference evidence="2 3" key="1">
    <citation type="journal article" date="2016" name="Nat. Commun.">
        <title>Thousands of microbial genomes shed light on interconnected biogeochemical processes in an aquifer system.</title>
        <authorList>
            <person name="Anantharaman K."/>
            <person name="Brown C.T."/>
            <person name="Hug L.A."/>
            <person name="Sharon I."/>
            <person name="Castelle C.J."/>
            <person name="Probst A.J."/>
            <person name="Thomas B.C."/>
            <person name="Singh A."/>
            <person name="Wilkins M.J."/>
            <person name="Karaoz U."/>
            <person name="Brodie E.L."/>
            <person name="Williams K.H."/>
            <person name="Hubbard S.S."/>
            <person name="Banfield J.F."/>
        </authorList>
    </citation>
    <scope>NUCLEOTIDE SEQUENCE [LARGE SCALE GENOMIC DNA]</scope>
</reference>